<dbReference type="Pfam" id="PF09685">
    <property type="entry name" value="MamF_MmsF"/>
    <property type="match status" value="1"/>
</dbReference>
<name>A0A062VMG6_9PROT</name>
<evidence type="ECO:0000256" key="5">
    <source>
        <dbReference type="SAM" id="Phobius"/>
    </source>
</evidence>
<dbReference type="AlphaFoldDB" id="A0A062VMG6"/>
<comment type="subcellular location">
    <subcellularLocation>
        <location evidence="1">Membrane</location>
        <topology evidence="1">Multi-pass membrane protein</topology>
    </subcellularLocation>
</comment>
<dbReference type="Proteomes" id="UP000027100">
    <property type="component" value="Unassembled WGS sequence"/>
</dbReference>
<keyword evidence="4 5" id="KW-0472">Membrane</keyword>
<keyword evidence="2 5" id="KW-0812">Transmembrane</keyword>
<comment type="caution">
    <text evidence="6">The sequence shown here is derived from an EMBL/GenBank/DDBJ whole genome shotgun (WGS) entry which is preliminary data.</text>
</comment>
<proteinExistence type="predicted"/>
<evidence type="ECO:0000313" key="7">
    <source>
        <dbReference type="Proteomes" id="UP000027100"/>
    </source>
</evidence>
<accession>A0A062VMG6</accession>
<evidence type="ECO:0000313" key="6">
    <source>
        <dbReference type="EMBL" id="KCZ99893.1"/>
    </source>
</evidence>
<protein>
    <recommendedName>
        <fullName evidence="8">Transmembrane protein</fullName>
    </recommendedName>
</protein>
<feature type="transmembrane region" description="Helical" evidence="5">
    <location>
        <begin position="79"/>
        <end position="112"/>
    </location>
</feature>
<sequence length="135" mass="14898">MRAAAMGVAGLTREAEMAESPTISIEPGSRSNANLIYFLYIVAPVFFQILALVGVVMAYLGKGKGDALIENHYRNQINIFWKMLLYCVISGLLTFLLIGLLLFLAALVWYIVRIVKGMQALAAGEMVENPDSWLL</sequence>
<dbReference type="eggNOG" id="COG3671">
    <property type="taxonomic scope" value="Bacteria"/>
</dbReference>
<organism evidence="6 7">
    <name type="scientific">Hyphomonas polymorpha PS728</name>
    <dbReference type="NCBI Taxonomy" id="1280954"/>
    <lineage>
        <taxon>Bacteria</taxon>
        <taxon>Pseudomonadati</taxon>
        <taxon>Pseudomonadota</taxon>
        <taxon>Alphaproteobacteria</taxon>
        <taxon>Hyphomonadales</taxon>
        <taxon>Hyphomonadaceae</taxon>
        <taxon>Hyphomonas</taxon>
    </lineage>
</organism>
<gene>
    <name evidence="6" type="ORF">HPO_03339</name>
</gene>
<evidence type="ECO:0000256" key="1">
    <source>
        <dbReference type="ARBA" id="ARBA00004141"/>
    </source>
</evidence>
<evidence type="ECO:0000256" key="2">
    <source>
        <dbReference type="ARBA" id="ARBA00022692"/>
    </source>
</evidence>
<feature type="transmembrane region" description="Helical" evidence="5">
    <location>
        <begin position="35"/>
        <end position="59"/>
    </location>
</feature>
<evidence type="ECO:0008006" key="8">
    <source>
        <dbReference type="Google" id="ProtNLM"/>
    </source>
</evidence>
<evidence type="ECO:0000256" key="3">
    <source>
        <dbReference type="ARBA" id="ARBA00022989"/>
    </source>
</evidence>
<keyword evidence="3 5" id="KW-1133">Transmembrane helix</keyword>
<dbReference type="EMBL" id="ARYM01000003">
    <property type="protein sequence ID" value="KCZ99893.1"/>
    <property type="molecule type" value="Genomic_DNA"/>
</dbReference>
<evidence type="ECO:0000256" key="4">
    <source>
        <dbReference type="ARBA" id="ARBA00023136"/>
    </source>
</evidence>
<reference evidence="6 7" key="1">
    <citation type="journal article" date="2014" name="Antonie Van Leeuwenhoek">
        <title>Hyphomonas beringensis sp. nov. and Hyphomonas chukchiensis sp. nov., isolated from surface seawater of the Bering Sea and Chukchi Sea.</title>
        <authorList>
            <person name="Li C."/>
            <person name="Lai Q."/>
            <person name="Li G."/>
            <person name="Dong C."/>
            <person name="Wang J."/>
            <person name="Liao Y."/>
            <person name="Shao Z."/>
        </authorList>
    </citation>
    <scope>NUCLEOTIDE SEQUENCE [LARGE SCALE GENOMIC DNA]</scope>
    <source>
        <strain evidence="6 7">PS728</strain>
    </source>
</reference>
<keyword evidence="7" id="KW-1185">Reference proteome</keyword>
<dbReference type="InterPro" id="IPR019109">
    <property type="entry name" value="MamF_MmsF"/>
</dbReference>
<dbReference type="PATRIC" id="fig|1280954.3.peg.681"/>